<dbReference type="STRING" id="1232681.ADIS_3455"/>
<dbReference type="Gene3D" id="3.40.630.30">
    <property type="match status" value="1"/>
</dbReference>
<keyword evidence="2" id="KW-0808">Transferase</keyword>
<gene>
    <name evidence="2" type="ORF">ADIS_3455</name>
</gene>
<proteinExistence type="predicted"/>
<accession>R7ZQG7</accession>
<dbReference type="EMBL" id="AQHR01000088">
    <property type="protein sequence ID" value="EON76327.1"/>
    <property type="molecule type" value="Genomic_DNA"/>
</dbReference>
<protein>
    <submittedName>
        <fullName evidence="2">Acetyltransferase</fullName>
    </submittedName>
</protein>
<dbReference type="OrthoDB" id="9796171at2"/>
<dbReference type="SUPFAM" id="SSF55729">
    <property type="entry name" value="Acyl-CoA N-acyltransferases (Nat)"/>
    <property type="match status" value="1"/>
</dbReference>
<comment type="caution">
    <text evidence="2">The sequence shown here is derived from an EMBL/GenBank/DDBJ whole genome shotgun (WGS) entry which is preliminary data.</text>
</comment>
<evidence type="ECO:0000259" key="1">
    <source>
        <dbReference type="PROSITE" id="PS51186"/>
    </source>
</evidence>
<evidence type="ECO:0000313" key="3">
    <source>
        <dbReference type="Proteomes" id="UP000013909"/>
    </source>
</evidence>
<dbReference type="Proteomes" id="UP000013909">
    <property type="component" value="Unassembled WGS sequence"/>
</dbReference>
<keyword evidence="3" id="KW-1185">Reference proteome</keyword>
<dbReference type="Pfam" id="PF13673">
    <property type="entry name" value="Acetyltransf_10"/>
    <property type="match status" value="1"/>
</dbReference>
<name>R7ZQG7_9BACT</name>
<evidence type="ECO:0000313" key="2">
    <source>
        <dbReference type="EMBL" id="EON76327.1"/>
    </source>
</evidence>
<dbReference type="InterPro" id="IPR016181">
    <property type="entry name" value="Acyl_CoA_acyltransferase"/>
</dbReference>
<dbReference type="RefSeq" id="WP_010855588.1">
    <property type="nucleotide sequence ID" value="NZ_AQHR01000088.1"/>
</dbReference>
<organism evidence="2 3">
    <name type="scientific">Lunatimonas lonarensis</name>
    <dbReference type="NCBI Taxonomy" id="1232681"/>
    <lineage>
        <taxon>Bacteria</taxon>
        <taxon>Pseudomonadati</taxon>
        <taxon>Bacteroidota</taxon>
        <taxon>Cytophagia</taxon>
        <taxon>Cytophagales</taxon>
        <taxon>Cyclobacteriaceae</taxon>
    </lineage>
</organism>
<dbReference type="CDD" id="cd04301">
    <property type="entry name" value="NAT_SF"/>
    <property type="match status" value="1"/>
</dbReference>
<dbReference type="GO" id="GO:0016747">
    <property type="term" value="F:acyltransferase activity, transferring groups other than amino-acyl groups"/>
    <property type="evidence" value="ECO:0007669"/>
    <property type="project" value="InterPro"/>
</dbReference>
<feature type="domain" description="N-acetyltransferase" evidence="1">
    <location>
        <begin position="4"/>
        <end position="147"/>
    </location>
</feature>
<sequence length="153" mass="17602">MQIIEVSKVISPEELELVFRIREEVFVFEQQVAPEEEYDEFEHQSVHFLARYGDLPVGTARWRFTGNGVKLERFAILKPYRSKGIGKALVSAVLDDINQTPAANGKVRYMHAQLTAIPLYSKFGFEKEGEMFEECEILHYKMKLSAPVVDTMN</sequence>
<dbReference type="PROSITE" id="PS51186">
    <property type="entry name" value="GNAT"/>
    <property type="match status" value="1"/>
</dbReference>
<dbReference type="AlphaFoldDB" id="R7ZQG7"/>
<dbReference type="InterPro" id="IPR000182">
    <property type="entry name" value="GNAT_dom"/>
</dbReference>
<reference evidence="2 3" key="1">
    <citation type="submission" date="2013-02" db="EMBL/GenBank/DDBJ databases">
        <title>A novel strain isolated from Lonar lake, Maharashtra, India.</title>
        <authorList>
            <person name="Singh A."/>
        </authorList>
    </citation>
    <scope>NUCLEOTIDE SEQUENCE [LARGE SCALE GENOMIC DNA]</scope>
    <source>
        <strain evidence="2 3">AK24</strain>
    </source>
</reference>